<sequence length="389" mass="44388">MTIKQSLKNLHRWLGFASGLVVFIVGITGCLYAFMDELKPWLYQQRMYISVPSESQRLPLAVIQEKAQQAIGTAYPLQLAEVPVQANRTVVFRTLKINRDQWWYGNYMAYYYRIYMNPYTGSVVKKECTKWEFFTVVVNLHIHLLLSPALGGKIVNWGVVAFVLLLISGLVLWWPKNKAAAKQRFWFNWKKGTRWKRKNYDLHNILGCYAISVLLVIAITGLVWSFEAVRDTVQWVANSSHTYAKPAPVFSDSTNRRSFSPDNILQQAIHHHPGATTFLISLPTDHKSAVSVYARHDKHPQYRNVISLYDQHTATLIRRNTFSGMNNGEKIYALNYDLHVGSIIGLPGKILAFFASLIAASLPVTGLYIWLGRKQKQSGKVLMPLKRAA</sequence>
<evidence type="ECO:0000313" key="3">
    <source>
        <dbReference type="Proteomes" id="UP001207742"/>
    </source>
</evidence>
<keyword evidence="1" id="KW-0812">Transmembrane</keyword>
<dbReference type="InterPro" id="IPR005625">
    <property type="entry name" value="PepSY-ass_TM"/>
</dbReference>
<feature type="transmembrane region" description="Helical" evidence="1">
    <location>
        <begin position="12"/>
        <end position="35"/>
    </location>
</feature>
<dbReference type="PANTHER" id="PTHR34219:SF3">
    <property type="entry name" value="BLL7967 PROTEIN"/>
    <property type="match status" value="1"/>
</dbReference>
<evidence type="ECO:0000313" key="2">
    <source>
        <dbReference type="EMBL" id="MCW3486097.1"/>
    </source>
</evidence>
<gene>
    <name evidence="2" type="ORF">OL497_19505</name>
</gene>
<evidence type="ECO:0000256" key="1">
    <source>
        <dbReference type="SAM" id="Phobius"/>
    </source>
</evidence>
<keyword evidence="1" id="KW-1133">Transmembrane helix</keyword>
<accession>A0ABT3IQ49</accession>
<dbReference type="EMBL" id="JAPDNS010000002">
    <property type="protein sequence ID" value="MCW3486097.1"/>
    <property type="molecule type" value="Genomic_DNA"/>
</dbReference>
<feature type="transmembrane region" description="Helical" evidence="1">
    <location>
        <begin position="350"/>
        <end position="371"/>
    </location>
</feature>
<name>A0ABT3IQ49_9BACT</name>
<dbReference type="PANTHER" id="PTHR34219">
    <property type="entry name" value="IRON-REGULATED INNER MEMBRANE PROTEIN-RELATED"/>
    <property type="match status" value="1"/>
</dbReference>
<dbReference type="Proteomes" id="UP001207742">
    <property type="component" value="Unassembled WGS sequence"/>
</dbReference>
<organism evidence="2 3">
    <name type="scientific">Chitinophaga nivalis</name>
    <dbReference type="NCBI Taxonomy" id="2991709"/>
    <lineage>
        <taxon>Bacteria</taxon>
        <taxon>Pseudomonadati</taxon>
        <taxon>Bacteroidota</taxon>
        <taxon>Chitinophagia</taxon>
        <taxon>Chitinophagales</taxon>
        <taxon>Chitinophagaceae</taxon>
        <taxon>Chitinophaga</taxon>
    </lineage>
</organism>
<keyword evidence="1" id="KW-0472">Membrane</keyword>
<dbReference type="Pfam" id="PF03929">
    <property type="entry name" value="PepSY_TM"/>
    <property type="match status" value="1"/>
</dbReference>
<protein>
    <submittedName>
        <fullName evidence="2">PepSY domain-containing protein</fullName>
    </submittedName>
</protein>
<reference evidence="2 3" key="1">
    <citation type="submission" date="2022-10" db="EMBL/GenBank/DDBJ databases">
        <title>Chitinophaga nivalis PC15 sp. nov., isolated from Pyeongchang county, South Korea.</title>
        <authorList>
            <person name="Trinh H.N."/>
        </authorList>
    </citation>
    <scope>NUCLEOTIDE SEQUENCE [LARGE SCALE GENOMIC DNA]</scope>
    <source>
        <strain evidence="2 3">PC14</strain>
    </source>
</reference>
<keyword evidence="3" id="KW-1185">Reference proteome</keyword>
<feature type="transmembrane region" description="Helical" evidence="1">
    <location>
        <begin position="154"/>
        <end position="174"/>
    </location>
</feature>
<comment type="caution">
    <text evidence="2">The sequence shown here is derived from an EMBL/GenBank/DDBJ whole genome shotgun (WGS) entry which is preliminary data.</text>
</comment>
<dbReference type="PROSITE" id="PS51257">
    <property type="entry name" value="PROKAR_LIPOPROTEIN"/>
    <property type="match status" value="1"/>
</dbReference>
<proteinExistence type="predicted"/>
<dbReference type="RefSeq" id="WP_264732912.1">
    <property type="nucleotide sequence ID" value="NZ_JAPDNR010000001.1"/>
</dbReference>
<feature type="transmembrane region" description="Helical" evidence="1">
    <location>
        <begin position="204"/>
        <end position="226"/>
    </location>
</feature>